<reference evidence="9 10" key="1">
    <citation type="journal article" date="2013" name="Front. Microbiol.">
        <title>The genome of the endophytic bacterium H. frisingense GSF30(T) identifies diverse strategies in the Herbaspirillum genus to interact with plants.</title>
        <authorList>
            <person name="Straub D."/>
            <person name="Rothballer M."/>
            <person name="Hartmann A."/>
            <person name="Ludewig U."/>
        </authorList>
    </citation>
    <scope>NUCLEOTIDE SEQUENCE [LARGE SCALE GENOMIC DNA]</scope>
    <source>
        <strain evidence="9 10">GSF30</strain>
    </source>
</reference>
<dbReference type="SUPFAM" id="SSF51735">
    <property type="entry name" value="NAD(P)-binding Rossmann-fold domains"/>
    <property type="match status" value="1"/>
</dbReference>
<dbReference type="Proteomes" id="UP000006772">
    <property type="component" value="Unassembled WGS sequence"/>
</dbReference>
<evidence type="ECO:0000256" key="1">
    <source>
        <dbReference type="ARBA" id="ARBA00004871"/>
    </source>
</evidence>
<evidence type="ECO:0000256" key="6">
    <source>
        <dbReference type="ARBA" id="ARBA00049442"/>
    </source>
</evidence>
<dbReference type="SUPFAM" id="SSF53223">
    <property type="entry name" value="Aminoacid dehydrogenase-like, N-terminal domain"/>
    <property type="match status" value="1"/>
</dbReference>
<gene>
    <name evidence="9" type="ORF">HFRIS_009335</name>
</gene>
<protein>
    <recommendedName>
        <fullName evidence="2">shikimate dehydrogenase (NADP(+))</fullName>
        <ecNumber evidence="2">1.1.1.25</ecNumber>
    </recommendedName>
</protein>
<dbReference type="Pfam" id="PF01488">
    <property type="entry name" value="Shikimate_DH"/>
    <property type="match status" value="1"/>
</dbReference>
<accession>A0AAI9IFH8</accession>
<dbReference type="GO" id="GO:0005829">
    <property type="term" value="C:cytosol"/>
    <property type="evidence" value="ECO:0007669"/>
    <property type="project" value="TreeGrafter"/>
</dbReference>
<evidence type="ECO:0000313" key="10">
    <source>
        <dbReference type="Proteomes" id="UP000006772"/>
    </source>
</evidence>
<evidence type="ECO:0000256" key="5">
    <source>
        <dbReference type="ARBA" id="ARBA00023141"/>
    </source>
</evidence>
<dbReference type="Gene3D" id="3.40.50.10860">
    <property type="entry name" value="Leucine Dehydrogenase, chain A, domain 1"/>
    <property type="match status" value="1"/>
</dbReference>
<keyword evidence="5" id="KW-0028">Amino-acid biosynthesis</keyword>
<feature type="domain" description="Quinate/shikimate 5-dehydrogenase/glutamyl-tRNA reductase" evidence="7">
    <location>
        <begin position="152"/>
        <end position="205"/>
    </location>
</feature>
<feature type="domain" description="Shikimate dehydrogenase substrate binding N-terminal" evidence="8">
    <location>
        <begin position="28"/>
        <end position="111"/>
    </location>
</feature>
<organism evidence="9 10">
    <name type="scientific">Herbaspirillum frisingense GSF30</name>
    <dbReference type="NCBI Taxonomy" id="864073"/>
    <lineage>
        <taxon>Bacteria</taxon>
        <taxon>Pseudomonadati</taxon>
        <taxon>Pseudomonadota</taxon>
        <taxon>Betaproteobacteria</taxon>
        <taxon>Burkholderiales</taxon>
        <taxon>Oxalobacteraceae</taxon>
        <taxon>Herbaspirillum</taxon>
    </lineage>
</organism>
<dbReference type="PANTHER" id="PTHR21089:SF1">
    <property type="entry name" value="BIFUNCTIONAL 3-DEHYDROQUINATE DEHYDRATASE_SHIKIMATE DEHYDROGENASE, CHLOROPLASTIC"/>
    <property type="match status" value="1"/>
</dbReference>
<comment type="caution">
    <text evidence="9">The sequence shown here is derived from an EMBL/GenBank/DDBJ whole genome shotgun (WGS) entry which is preliminary data.</text>
</comment>
<dbReference type="GO" id="GO:0050661">
    <property type="term" value="F:NADP binding"/>
    <property type="evidence" value="ECO:0007669"/>
    <property type="project" value="TreeGrafter"/>
</dbReference>
<dbReference type="EC" id="1.1.1.25" evidence="2"/>
<dbReference type="GO" id="GO:0019632">
    <property type="term" value="P:shikimate metabolic process"/>
    <property type="evidence" value="ECO:0007669"/>
    <property type="project" value="TreeGrafter"/>
</dbReference>
<evidence type="ECO:0000256" key="4">
    <source>
        <dbReference type="ARBA" id="ARBA00023002"/>
    </source>
</evidence>
<keyword evidence="3" id="KW-0521">NADP</keyword>
<dbReference type="InterPro" id="IPR006151">
    <property type="entry name" value="Shikm_DH/Glu-tRNA_Rdtase"/>
</dbReference>
<evidence type="ECO:0000256" key="2">
    <source>
        <dbReference type="ARBA" id="ARBA00012962"/>
    </source>
</evidence>
<comment type="catalytic activity">
    <reaction evidence="6">
        <text>shikimate + NADP(+) = 3-dehydroshikimate + NADPH + H(+)</text>
        <dbReference type="Rhea" id="RHEA:17737"/>
        <dbReference type="ChEBI" id="CHEBI:15378"/>
        <dbReference type="ChEBI" id="CHEBI:16630"/>
        <dbReference type="ChEBI" id="CHEBI:36208"/>
        <dbReference type="ChEBI" id="CHEBI:57783"/>
        <dbReference type="ChEBI" id="CHEBI:58349"/>
        <dbReference type="EC" id="1.1.1.25"/>
    </reaction>
</comment>
<dbReference type="GO" id="GO:0009423">
    <property type="term" value="P:chorismate biosynthetic process"/>
    <property type="evidence" value="ECO:0007669"/>
    <property type="project" value="TreeGrafter"/>
</dbReference>
<evidence type="ECO:0000313" key="9">
    <source>
        <dbReference type="EMBL" id="EOA05074.1"/>
    </source>
</evidence>
<dbReference type="Pfam" id="PF08501">
    <property type="entry name" value="Shikimate_dh_N"/>
    <property type="match status" value="1"/>
</dbReference>
<name>A0AAI9IFH8_9BURK</name>
<dbReference type="InterPro" id="IPR022893">
    <property type="entry name" value="Shikimate_DH_fam"/>
</dbReference>
<dbReference type="PANTHER" id="PTHR21089">
    <property type="entry name" value="SHIKIMATE DEHYDROGENASE"/>
    <property type="match status" value="1"/>
</dbReference>
<evidence type="ECO:0000259" key="7">
    <source>
        <dbReference type="Pfam" id="PF01488"/>
    </source>
</evidence>
<keyword evidence="4" id="KW-0560">Oxidoreductase</keyword>
<dbReference type="EMBL" id="AEEC02000010">
    <property type="protein sequence ID" value="EOA05074.1"/>
    <property type="molecule type" value="Genomic_DNA"/>
</dbReference>
<comment type="pathway">
    <text evidence="1">Metabolic intermediate biosynthesis; chorismate biosynthesis; chorismate from D-erythrose 4-phosphate and phosphoenolpyruvate: step 4/7.</text>
</comment>
<sequence>MSLAGAGERSAQEMASPIINGHTRVIGILADPIGHVRTPQAFNALMASKAINAVVVPLQVAPDDLASVVAALARVRSMAGLIVTIPHKESILSLCHELTDAARQVGAVNIVRFDAAEAGQAEASGEAGMRLVGSNLDGEGFVGGLLAQGHALVGRRVYLAGAGGAGKAIAHALAAHGSGAIGVYNRSAERAGHLVAELRRYYPQLDAHVATAHPAHYTLAINSTSLGLNADDALPFAVEGLPTDALVAEAVMKVELTPLLAAAQRRGLALHFGRYMMQAQLESMKQFLGLR</sequence>
<dbReference type="Gene3D" id="3.40.50.720">
    <property type="entry name" value="NAD(P)-binding Rossmann-like Domain"/>
    <property type="match status" value="1"/>
</dbReference>
<dbReference type="RefSeq" id="WP_006463051.1">
    <property type="nucleotide sequence ID" value="NZ_AEEC02000010.1"/>
</dbReference>
<dbReference type="GO" id="GO:0004764">
    <property type="term" value="F:shikimate 3-dehydrogenase (NADP+) activity"/>
    <property type="evidence" value="ECO:0007669"/>
    <property type="project" value="UniProtKB-EC"/>
</dbReference>
<dbReference type="InterPro" id="IPR036291">
    <property type="entry name" value="NAD(P)-bd_dom_sf"/>
</dbReference>
<evidence type="ECO:0000259" key="8">
    <source>
        <dbReference type="Pfam" id="PF08501"/>
    </source>
</evidence>
<dbReference type="InterPro" id="IPR013708">
    <property type="entry name" value="Shikimate_DH-bd_N"/>
</dbReference>
<dbReference type="AlphaFoldDB" id="A0AAI9IFH8"/>
<evidence type="ECO:0000256" key="3">
    <source>
        <dbReference type="ARBA" id="ARBA00022857"/>
    </source>
</evidence>
<proteinExistence type="predicted"/>
<dbReference type="GO" id="GO:0009073">
    <property type="term" value="P:aromatic amino acid family biosynthetic process"/>
    <property type="evidence" value="ECO:0007669"/>
    <property type="project" value="UniProtKB-KW"/>
</dbReference>
<dbReference type="InterPro" id="IPR046346">
    <property type="entry name" value="Aminoacid_DH-like_N_sf"/>
</dbReference>
<keyword evidence="5" id="KW-0057">Aromatic amino acid biosynthesis</keyword>